<dbReference type="AlphaFoldDB" id="A0A9Q1D9J2"/>
<evidence type="ECO:0000256" key="12">
    <source>
        <dbReference type="ARBA" id="ARBA00023069"/>
    </source>
</evidence>
<evidence type="ECO:0000256" key="18">
    <source>
        <dbReference type="SAM" id="Coils"/>
    </source>
</evidence>
<evidence type="ECO:0000256" key="2">
    <source>
        <dbReference type="ARBA" id="ARBA00004230"/>
    </source>
</evidence>
<keyword evidence="21" id="KW-1185">Reference proteome</keyword>
<keyword evidence="11 18" id="KW-0175">Coiled coil</keyword>
<organism evidence="20 21">
    <name type="scientific">Conger conger</name>
    <name type="common">Conger eel</name>
    <name type="synonym">Muraena conger</name>
    <dbReference type="NCBI Taxonomy" id="82655"/>
    <lineage>
        <taxon>Eukaryota</taxon>
        <taxon>Metazoa</taxon>
        <taxon>Chordata</taxon>
        <taxon>Craniata</taxon>
        <taxon>Vertebrata</taxon>
        <taxon>Euteleostomi</taxon>
        <taxon>Actinopterygii</taxon>
        <taxon>Neopterygii</taxon>
        <taxon>Teleostei</taxon>
        <taxon>Anguilliformes</taxon>
        <taxon>Congridae</taxon>
        <taxon>Conger</taxon>
    </lineage>
</organism>
<keyword evidence="5" id="KW-0217">Developmental protein</keyword>
<dbReference type="PANTHER" id="PTHR23162:SF8">
    <property type="entry name" value="OUTER DENSE FIBER PROTEIN 2"/>
    <property type="match status" value="1"/>
</dbReference>
<evidence type="ECO:0000313" key="20">
    <source>
        <dbReference type="EMBL" id="KAJ8263316.1"/>
    </source>
</evidence>
<keyword evidence="9" id="KW-0282">Flagellum</keyword>
<evidence type="ECO:0000256" key="10">
    <source>
        <dbReference type="ARBA" id="ARBA00022871"/>
    </source>
</evidence>
<keyword evidence="7" id="KW-0493">Microtubule</keyword>
<evidence type="ECO:0000256" key="16">
    <source>
        <dbReference type="ARBA" id="ARBA00041830"/>
    </source>
</evidence>
<dbReference type="GO" id="GO:0005813">
    <property type="term" value="C:centrosome"/>
    <property type="evidence" value="ECO:0007669"/>
    <property type="project" value="TreeGrafter"/>
</dbReference>
<dbReference type="GO" id="GO:0030154">
    <property type="term" value="P:cell differentiation"/>
    <property type="evidence" value="ECO:0007669"/>
    <property type="project" value="UniProtKB-KW"/>
</dbReference>
<feature type="coiled-coil region" evidence="18">
    <location>
        <begin position="334"/>
        <end position="414"/>
    </location>
</feature>
<keyword evidence="10" id="KW-0744">Spermatogenesis</keyword>
<dbReference type="GO" id="GO:0000922">
    <property type="term" value="C:spindle pole"/>
    <property type="evidence" value="ECO:0007669"/>
    <property type="project" value="UniProtKB-SubCell"/>
</dbReference>
<dbReference type="GO" id="GO:0005814">
    <property type="term" value="C:centriole"/>
    <property type="evidence" value="ECO:0007669"/>
    <property type="project" value="UniProtKB-SubCell"/>
</dbReference>
<accession>A0A9Q1D9J2</accession>
<evidence type="ECO:0000256" key="14">
    <source>
        <dbReference type="ARBA" id="ARBA00023273"/>
    </source>
</evidence>
<reference evidence="20" key="1">
    <citation type="journal article" date="2023" name="Science">
        <title>Genome structures resolve the early diversification of teleost fishes.</title>
        <authorList>
            <person name="Parey E."/>
            <person name="Louis A."/>
            <person name="Montfort J."/>
            <person name="Bouchez O."/>
            <person name="Roques C."/>
            <person name="Iampietro C."/>
            <person name="Lluch J."/>
            <person name="Castinel A."/>
            <person name="Donnadieu C."/>
            <person name="Desvignes T."/>
            <person name="Floi Bucao C."/>
            <person name="Jouanno E."/>
            <person name="Wen M."/>
            <person name="Mejri S."/>
            <person name="Dirks R."/>
            <person name="Jansen H."/>
            <person name="Henkel C."/>
            <person name="Chen W.J."/>
            <person name="Zahm M."/>
            <person name="Cabau C."/>
            <person name="Klopp C."/>
            <person name="Thompson A.W."/>
            <person name="Robinson-Rechavi M."/>
            <person name="Braasch I."/>
            <person name="Lecointre G."/>
            <person name="Bobe J."/>
            <person name="Postlethwait J.H."/>
            <person name="Berthelot C."/>
            <person name="Roest Crollius H."/>
            <person name="Guiguen Y."/>
        </authorList>
    </citation>
    <scope>NUCLEOTIDE SEQUENCE</scope>
    <source>
        <strain evidence="20">Concon-B</strain>
    </source>
</reference>
<keyword evidence="13" id="KW-0206">Cytoskeleton</keyword>
<keyword evidence="14" id="KW-0966">Cell projection</keyword>
<evidence type="ECO:0000256" key="4">
    <source>
        <dbReference type="ARBA" id="ARBA00009316"/>
    </source>
</evidence>
<dbReference type="OrthoDB" id="413404at2759"/>
<keyword evidence="8" id="KW-0221">Differentiation</keyword>
<keyword evidence="12" id="KW-0969">Cilium</keyword>
<evidence type="ECO:0000256" key="1">
    <source>
        <dbReference type="ARBA" id="ARBA00004114"/>
    </source>
</evidence>
<keyword evidence="6" id="KW-0963">Cytoplasm</keyword>
<evidence type="ECO:0000256" key="6">
    <source>
        <dbReference type="ARBA" id="ARBA00022490"/>
    </source>
</evidence>
<evidence type="ECO:0000256" key="11">
    <source>
        <dbReference type="ARBA" id="ARBA00023054"/>
    </source>
</evidence>
<dbReference type="Proteomes" id="UP001152803">
    <property type="component" value="Unassembled WGS sequence"/>
</dbReference>
<proteinExistence type="inferred from homology"/>
<feature type="coiled-coil region" evidence="18">
    <location>
        <begin position="105"/>
        <end position="183"/>
    </location>
</feature>
<dbReference type="GO" id="GO:1902017">
    <property type="term" value="P:regulation of cilium assembly"/>
    <property type="evidence" value="ECO:0007669"/>
    <property type="project" value="TreeGrafter"/>
</dbReference>
<evidence type="ECO:0000313" key="21">
    <source>
        <dbReference type="Proteomes" id="UP001152803"/>
    </source>
</evidence>
<evidence type="ECO:0000256" key="13">
    <source>
        <dbReference type="ARBA" id="ARBA00023212"/>
    </source>
</evidence>
<comment type="subcellular location">
    <subcellularLocation>
        <location evidence="2">Cell projection</location>
        <location evidence="2">Cilium</location>
        <location evidence="2">Flagellum</location>
    </subcellularLocation>
    <subcellularLocation>
        <location evidence="1">Cytoplasm</location>
        <location evidence="1">Cytoskeleton</location>
        <location evidence="1">Microtubule organizing center</location>
        <location evidence="1">Centrosome</location>
        <location evidence="1">Centriole</location>
    </subcellularLocation>
    <subcellularLocation>
        <location evidence="3">Cytoplasm</location>
        <location evidence="3">Cytoskeleton</location>
        <location evidence="3">Spindle pole</location>
    </subcellularLocation>
</comment>
<evidence type="ECO:0000256" key="8">
    <source>
        <dbReference type="ARBA" id="ARBA00022782"/>
    </source>
</evidence>
<dbReference type="GO" id="GO:0007283">
    <property type="term" value="P:spermatogenesis"/>
    <property type="evidence" value="ECO:0007669"/>
    <property type="project" value="UniProtKB-KW"/>
</dbReference>
<dbReference type="InterPro" id="IPR026099">
    <property type="entry name" value="Odf2-rel"/>
</dbReference>
<dbReference type="GO" id="GO:0005874">
    <property type="term" value="C:microtubule"/>
    <property type="evidence" value="ECO:0007669"/>
    <property type="project" value="UniProtKB-KW"/>
</dbReference>
<feature type="region of interest" description="Disordered" evidence="19">
    <location>
        <begin position="1"/>
        <end position="69"/>
    </location>
</feature>
<dbReference type="GO" id="GO:0031514">
    <property type="term" value="C:motile cilium"/>
    <property type="evidence" value="ECO:0007669"/>
    <property type="project" value="UniProtKB-SubCell"/>
</dbReference>
<evidence type="ECO:0000256" key="9">
    <source>
        <dbReference type="ARBA" id="ARBA00022846"/>
    </source>
</evidence>
<protein>
    <recommendedName>
        <fullName evidence="15">Outer dense fiber protein 2</fullName>
    </recommendedName>
    <alternativeName>
        <fullName evidence="16">Cenexin</fullName>
    </alternativeName>
    <alternativeName>
        <fullName evidence="17">Outer dense fiber of sperm tails protein 2</fullName>
    </alternativeName>
</protein>
<dbReference type="EMBL" id="JAFJMO010000011">
    <property type="protein sequence ID" value="KAJ8263316.1"/>
    <property type="molecule type" value="Genomic_DNA"/>
</dbReference>
<sequence length="819" mass="94543">MGKLINTPSSSPPLHVHVPESTSVHVHLKKGQKTKEAKMKGDTGNHRTSVRRKERVPWIPPGKGSTRDALYKWEGPTHRLEMRPAPEPDLSQSGLRLADLSSDEEEALQGRIHQYERKIDSLMTEVGSLKNEVELRKKEQQLSASQRVIQEQEDELVEFTKELVVTEHENTRLRHSIEKMREETDLTRQETETLLQQKDLLLRKLVEAEVDGAAAAKQVSALKETVGKIKTEKRMSGADSALLGRQKDQLMQKLETFEGTNRTLRRLLRDYHGQETDLVRLWEQRDVLMKNLADAETEKVNLLVKFQDREKVVSQLAVLLETERENMKTTTELSKALESTRAHLQGRLRKKEAENNRHSIQIKSLEKTVSQQQEKVEKLKKELTEVQESLDAEKDALQQEVQMQKQRAERSEGTARHLNTQLLEKETELADALAAVESWRGRHSQEVKEKSQLEVEITVLSNQVTSLTDQLHSVEGKARAETEGLLERLHHLTSESAATRLENQRLKATQSSMEEKQGLSQSEVEQLKSSVKQYDNLVDSYKSQLHTARVEVDEYRLKLELAEKEAQEVRVELDREVEVVRRQLLGRLAELEPLPELLKRTEQQLWEAEEQLHEQEKRSSEQSSGLTELRLKVEQQGCRMDAVREKNLLLLEENKHLKQRVENLERKLEETNSQNRELVQVIAKREDTIHSSQLHLQEKSQECSVLTHRLEDALLDAQLQLDQTRDRTVSKERLAQSKVVDLEAQLSRTQAELNQLRRNKEDIERRHQTRLQDMKDRLGQSDSTNRSLQNYVEFLKASYANVFRDSALGSSILRPLSPL</sequence>
<evidence type="ECO:0000256" key="7">
    <source>
        <dbReference type="ARBA" id="ARBA00022701"/>
    </source>
</evidence>
<feature type="coiled-coil region" evidence="18">
    <location>
        <begin position="524"/>
        <end position="681"/>
    </location>
</feature>
<evidence type="ECO:0000256" key="17">
    <source>
        <dbReference type="ARBA" id="ARBA00043200"/>
    </source>
</evidence>
<name>A0A9Q1D9J2_CONCO</name>
<comment type="similarity">
    <text evidence="4">Belongs to the ODF2 family.</text>
</comment>
<dbReference type="PANTHER" id="PTHR23162">
    <property type="entry name" value="OUTER DENSE FIBER OF SPERM TAILS 2"/>
    <property type="match status" value="1"/>
</dbReference>
<evidence type="ECO:0000256" key="19">
    <source>
        <dbReference type="SAM" id="MobiDB-lite"/>
    </source>
</evidence>
<feature type="coiled-coil region" evidence="18">
    <location>
        <begin position="707"/>
        <end position="773"/>
    </location>
</feature>
<gene>
    <name evidence="20" type="ORF">COCON_G00157730</name>
</gene>
<comment type="caution">
    <text evidence="20">The sequence shown here is derived from an EMBL/GenBank/DDBJ whole genome shotgun (WGS) entry which is preliminary data.</text>
</comment>
<evidence type="ECO:0000256" key="5">
    <source>
        <dbReference type="ARBA" id="ARBA00022473"/>
    </source>
</evidence>
<feature type="compositionally biased region" description="Basic and acidic residues" evidence="19">
    <location>
        <begin position="33"/>
        <end position="45"/>
    </location>
</feature>
<evidence type="ECO:0000256" key="3">
    <source>
        <dbReference type="ARBA" id="ARBA00004647"/>
    </source>
</evidence>
<evidence type="ECO:0000256" key="15">
    <source>
        <dbReference type="ARBA" id="ARBA00040458"/>
    </source>
</evidence>